<dbReference type="Proteomes" id="UP000253094">
    <property type="component" value="Unassembled WGS sequence"/>
</dbReference>
<dbReference type="AlphaFoldDB" id="A0A367F612"/>
<proteinExistence type="predicted"/>
<name>A0A367F612_9ACTN</name>
<comment type="caution">
    <text evidence="3">The sequence shown here is derived from an EMBL/GenBank/DDBJ whole genome shotgun (WGS) entry which is preliminary data.</text>
</comment>
<gene>
    <name evidence="3" type="ORF">DQ384_31480</name>
</gene>
<evidence type="ECO:0000259" key="2">
    <source>
        <dbReference type="Pfam" id="PF04738"/>
    </source>
</evidence>
<dbReference type="InterPro" id="IPR006827">
    <property type="entry name" value="Lant_deHydtase_N"/>
</dbReference>
<evidence type="ECO:0000313" key="3">
    <source>
        <dbReference type="EMBL" id="RCG25389.1"/>
    </source>
</evidence>
<protein>
    <recommendedName>
        <fullName evidence="2">Lantibiotic dehydratase N-terminal domain-containing protein</fullName>
    </recommendedName>
</protein>
<feature type="region of interest" description="Disordered" evidence="1">
    <location>
        <begin position="225"/>
        <end position="256"/>
    </location>
</feature>
<organism evidence="3 4">
    <name type="scientific">Sphaerisporangium album</name>
    <dbReference type="NCBI Taxonomy" id="509200"/>
    <lineage>
        <taxon>Bacteria</taxon>
        <taxon>Bacillati</taxon>
        <taxon>Actinomycetota</taxon>
        <taxon>Actinomycetes</taxon>
        <taxon>Streptosporangiales</taxon>
        <taxon>Streptosporangiaceae</taxon>
        <taxon>Sphaerisporangium</taxon>
    </lineage>
</organism>
<reference evidence="3 4" key="1">
    <citation type="submission" date="2018-06" db="EMBL/GenBank/DDBJ databases">
        <title>Sphaerisporangium craniellae sp. nov., isolated from a marine sponge in the South China Sea.</title>
        <authorList>
            <person name="Li L."/>
        </authorList>
    </citation>
    <scope>NUCLEOTIDE SEQUENCE [LARGE SCALE GENOMIC DNA]</scope>
    <source>
        <strain evidence="3 4">CCTCC AA 208026</strain>
    </source>
</reference>
<feature type="compositionally biased region" description="Pro residues" evidence="1">
    <location>
        <begin position="227"/>
        <end position="240"/>
    </location>
</feature>
<evidence type="ECO:0000313" key="4">
    <source>
        <dbReference type="Proteomes" id="UP000253094"/>
    </source>
</evidence>
<feature type="domain" description="Lantibiotic dehydratase N-terminal" evidence="2">
    <location>
        <begin position="156"/>
        <end position="446"/>
    </location>
</feature>
<dbReference type="EMBL" id="QOIL01000022">
    <property type="protein sequence ID" value="RCG25389.1"/>
    <property type="molecule type" value="Genomic_DNA"/>
</dbReference>
<accession>A0A367F612</accession>
<dbReference type="Pfam" id="PF04738">
    <property type="entry name" value="Lant_dehydr_N"/>
    <property type="match status" value="1"/>
</dbReference>
<evidence type="ECO:0000256" key="1">
    <source>
        <dbReference type="SAM" id="MobiDB-lite"/>
    </source>
</evidence>
<keyword evidence="4" id="KW-1185">Reference proteome</keyword>
<sequence length="854" mass="93166">MGHRVRPEGRAGTMTARPARWELHPQFILRSTGFPFALLERISFPLTSARIDALLDAEEALTTAADAAIAHLKDSDHVTDGRLRRKLWKILSRHRPLSTPAEASPVSVGELPAETRALLDRYGRTLERLAEAERDARAEFGAELPVRRRALRDLVADERFQEAVWLSSPQMYERGLRGYLAAGFEETRTGRVRSLERQLAGYLQRVAAKNETASFFGPINYGTFTPRPTPASSPVPPADLPEPEAQRTEPATADAPRAGVVTRRHAYVAYWVVQALAARLGADAEVRPHLRPRVSTLARPAADGSSVTLARTRKVALRGRAAELLPLVDGKRTATTLAQEVGAPVGEVVAELERLARARIVAYGVDLPVTEPRALEALRDRVAELPDDCPARETWLRRLDRLRDLQEEFASADFGRRRELLDVLERETGELTGLEARRAGGQLYADRLVITEECLGAATPLQLGEDVLRLLTAELGPVLDLLAAEAVTTHADLTAAALKSLNLKEGDRLPLPTYLTRPWPATTSDRTAVEARPLWRAEIEDRLLGDGRPVALGAADVAVDPGTLAGRALICSPDVMIVARDLDAVRAGDFTLVLAESHDTVLLWGWALQFLDDPAAAQDEIGALLTRVDSEHPLANMLTSKRAKIVPFEFPGATVEASQPSHRAGGRTIPVGEVDVVVRDGRLMLSAPGHDGFLLYNGELDSPAHNVLAPPRVRPVAFGRGGPRHTPRVSIGRTVVQRERWVVARDELAPEPARGAAGEDTSFALLVALRRAARRHGLPRWVFAKIPGERKPVLLDTEGLFLAELLAHLSEPGTDLTLSEMLPGPGHLWLEGPEGAHCTELRLSAVRTTTDPVP</sequence>